<evidence type="ECO:0000256" key="2">
    <source>
        <dbReference type="ARBA" id="ARBA00022730"/>
    </source>
</evidence>
<dbReference type="KEGG" id="wma:WM2015_1470"/>
<keyword evidence="5 7" id="KW-0687">Ribonucleoprotein</keyword>
<dbReference type="GO" id="GO:0019843">
    <property type="term" value="F:rRNA binding"/>
    <property type="evidence" value="ECO:0007669"/>
    <property type="project" value="UniProtKB-UniRule"/>
</dbReference>
<gene>
    <name evidence="7" type="primary">rplI</name>
    <name evidence="8" type="ORF">WM2015_1470</name>
</gene>
<dbReference type="InterPro" id="IPR020070">
    <property type="entry name" value="Ribosomal_bL9_N"/>
</dbReference>
<evidence type="ECO:0000256" key="4">
    <source>
        <dbReference type="ARBA" id="ARBA00022980"/>
    </source>
</evidence>
<dbReference type="PATRIC" id="fig|1579979.3.peg.1508"/>
<dbReference type="NCBIfam" id="TIGR00158">
    <property type="entry name" value="L9"/>
    <property type="match status" value="1"/>
</dbReference>
<protein>
    <recommendedName>
        <fullName evidence="6 7">Large ribosomal subunit protein bL9</fullName>
    </recommendedName>
</protein>
<comment type="similarity">
    <text evidence="1 7">Belongs to the bacterial ribosomal protein bL9 family.</text>
</comment>
<dbReference type="Pfam" id="PF01281">
    <property type="entry name" value="Ribosomal_L9_N"/>
    <property type="match status" value="1"/>
</dbReference>
<dbReference type="PROSITE" id="PS00651">
    <property type="entry name" value="RIBOSOMAL_L9"/>
    <property type="match status" value="1"/>
</dbReference>
<dbReference type="InterPro" id="IPR036935">
    <property type="entry name" value="Ribosomal_bL9_N_sf"/>
</dbReference>
<dbReference type="InterPro" id="IPR020069">
    <property type="entry name" value="Ribosomal_bL9_C"/>
</dbReference>
<evidence type="ECO:0000313" key="9">
    <source>
        <dbReference type="Proteomes" id="UP000066624"/>
    </source>
</evidence>
<organism evidence="8 9">
    <name type="scientific">Wenzhouxiangella marina</name>
    <dbReference type="NCBI Taxonomy" id="1579979"/>
    <lineage>
        <taxon>Bacteria</taxon>
        <taxon>Pseudomonadati</taxon>
        <taxon>Pseudomonadota</taxon>
        <taxon>Gammaproteobacteria</taxon>
        <taxon>Chromatiales</taxon>
        <taxon>Wenzhouxiangellaceae</taxon>
        <taxon>Wenzhouxiangella</taxon>
    </lineage>
</organism>
<dbReference type="Gene3D" id="3.40.5.10">
    <property type="entry name" value="Ribosomal protein L9, N-terminal domain"/>
    <property type="match status" value="1"/>
</dbReference>
<dbReference type="InterPro" id="IPR020594">
    <property type="entry name" value="Ribosomal_bL9_bac/chp"/>
</dbReference>
<accession>A0A0K0XW39</accession>
<dbReference type="EMBL" id="CP012154">
    <property type="protein sequence ID" value="AKS41842.1"/>
    <property type="molecule type" value="Genomic_DNA"/>
</dbReference>
<dbReference type="Proteomes" id="UP000066624">
    <property type="component" value="Chromosome"/>
</dbReference>
<evidence type="ECO:0000256" key="3">
    <source>
        <dbReference type="ARBA" id="ARBA00022884"/>
    </source>
</evidence>
<dbReference type="GO" id="GO:0006412">
    <property type="term" value="P:translation"/>
    <property type="evidence" value="ECO:0007669"/>
    <property type="project" value="UniProtKB-UniRule"/>
</dbReference>
<dbReference type="SUPFAM" id="SSF55658">
    <property type="entry name" value="L9 N-domain-like"/>
    <property type="match status" value="1"/>
</dbReference>
<name>A0A0K0XW39_9GAMM</name>
<dbReference type="SUPFAM" id="SSF55653">
    <property type="entry name" value="Ribosomal protein L9 C-domain"/>
    <property type="match status" value="1"/>
</dbReference>
<keyword evidence="4 7" id="KW-0689">Ribosomal protein</keyword>
<dbReference type="Pfam" id="PF03948">
    <property type="entry name" value="Ribosomal_L9_C"/>
    <property type="match status" value="1"/>
</dbReference>
<evidence type="ECO:0000256" key="5">
    <source>
        <dbReference type="ARBA" id="ARBA00023274"/>
    </source>
</evidence>
<comment type="function">
    <text evidence="7">Binds to the 23S rRNA.</text>
</comment>
<dbReference type="GO" id="GO:0003735">
    <property type="term" value="F:structural constituent of ribosome"/>
    <property type="evidence" value="ECO:0007669"/>
    <property type="project" value="InterPro"/>
</dbReference>
<dbReference type="STRING" id="1579979.WM2015_1470"/>
<dbReference type="PANTHER" id="PTHR21368">
    <property type="entry name" value="50S RIBOSOMAL PROTEIN L9"/>
    <property type="match status" value="1"/>
</dbReference>
<sequence>MKLILLENVYNLGGLGDTVTVRPGYGRNFLLPRGKAVAATPENIEKFEAQREELMRQANEKLGVAQARAEAIGGIEEVRFEVALSPEGRLYGSINPQEIAAKLTEMGFAVEKAEVDMPEGPIREPGEYTIGLILHADVQAEVKVTVVGEEG</sequence>
<keyword evidence="9" id="KW-1185">Reference proteome</keyword>
<dbReference type="OrthoDB" id="9788336at2"/>
<dbReference type="InterPro" id="IPR000244">
    <property type="entry name" value="Ribosomal_bL9"/>
</dbReference>
<dbReference type="AlphaFoldDB" id="A0A0K0XW39"/>
<reference evidence="8 9" key="1">
    <citation type="submission" date="2015-07" db="EMBL/GenBank/DDBJ databases">
        <authorList>
            <person name="Noorani M."/>
        </authorList>
    </citation>
    <scope>NUCLEOTIDE SEQUENCE [LARGE SCALE GENOMIC DNA]</scope>
    <source>
        <strain evidence="8 9">KCTC 42284</strain>
    </source>
</reference>
<dbReference type="Gene3D" id="3.10.430.100">
    <property type="entry name" value="Ribosomal protein L9, C-terminal domain"/>
    <property type="match status" value="1"/>
</dbReference>
<dbReference type="GO" id="GO:0005840">
    <property type="term" value="C:ribosome"/>
    <property type="evidence" value="ECO:0007669"/>
    <property type="project" value="UniProtKB-KW"/>
</dbReference>
<dbReference type="HAMAP" id="MF_00503">
    <property type="entry name" value="Ribosomal_bL9"/>
    <property type="match status" value="1"/>
</dbReference>
<keyword evidence="2 7" id="KW-0699">rRNA-binding</keyword>
<keyword evidence="3 7" id="KW-0694">RNA-binding</keyword>
<dbReference type="RefSeq" id="WP_049725451.1">
    <property type="nucleotide sequence ID" value="NZ_CP012154.1"/>
</dbReference>
<evidence type="ECO:0000256" key="6">
    <source>
        <dbReference type="ARBA" id="ARBA00035292"/>
    </source>
</evidence>
<evidence type="ECO:0000256" key="7">
    <source>
        <dbReference type="HAMAP-Rule" id="MF_00503"/>
    </source>
</evidence>
<dbReference type="GO" id="GO:1990904">
    <property type="term" value="C:ribonucleoprotein complex"/>
    <property type="evidence" value="ECO:0007669"/>
    <property type="project" value="UniProtKB-KW"/>
</dbReference>
<evidence type="ECO:0000256" key="1">
    <source>
        <dbReference type="ARBA" id="ARBA00010605"/>
    </source>
</evidence>
<dbReference type="InterPro" id="IPR036791">
    <property type="entry name" value="Ribosomal_bL9_C_sf"/>
</dbReference>
<proteinExistence type="inferred from homology"/>
<dbReference type="InterPro" id="IPR009027">
    <property type="entry name" value="Ribosomal_bL9/RNase_H1_N"/>
</dbReference>
<evidence type="ECO:0000313" key="8">
    <source>
        <dbReference type="EMBL" id="AKS41842.1"/>
    </source>
</evidence>